<evidence type="ECO:0000256" key="2">
    <source>
        <dbReference type="ARBA" id="ARBA00008682"/>
    </source>
</evidence>
<keyword evidence="6" id="KW-0119">Carbohydrate metabolism</keyword>
<feature type="region of interest" description="Disordered" evidence="10">
    <location>
        <begin position="1384"/>
        <end position="1420"/>
    </location>
</feature>
<dbReference type="SMART" id="SM00636">
    <property type="entry name" value="Glyco_18"/>
    <property type="match status" value="1"/>
</dbReference>
<dbReference type="PANTHER" id="PTHR11177">
    <property type="entry name" value="CHITINASE"/>
    <property type="match status" value="1"/>
</dbReference>
<evidence type="ECO:0000256" key="1">
    <source>
        <dbReference type="ARBA" id="ARBA00000822"/>
    </source>
</evidence>
<name>A0ABR4GSD7_9EURO</name>
<dbReference type="Proteomes" id="UP001610334">
    <property type="component" value="Unassembled WGS sequence"/>
</dbReference>
<dbReference type="InterPro" id="IPR011583">
    <property type="entry name" value="Chitinase_II/V-like_cat"/>
</dbReference>
<evidence type="ECO:0000256" key="7">
    <source>
        <dbReference type="ARBA" id="ARBA00023295"/>
    </source>
</evidence>
<dbReference type="InterPro" id="IPR001223">
    <property type="entry name" value="Glyco_hydro18_cat"/>
</dbReference>
<keyword evidence="13" id="KW-1185">Reference proteome</keyword>
<dbReference type="SUPFAM" id="SSF54556">
    <property type="entry name" value="Chitinase insertion domain"/>
    <property type="match status" value="1"/>
</dbReference>
<gene>
    <name evidence="12" type="ORF">BJX63DRAFT_438297</name>
</gene>
<keyword evidence="4 9" id="KW-0378">Hydrolase</keyword>
<dbReference type="EMBL" id="JBFXLT010000219">
    <property type="protein sequence ID" value="KAL2801985.1"/>
    <property type="molecule type" value="Genomic_DNA"/>
</dbReference>
<evidence type="ECO:0000256" key="4">
    <source>
        <dbReference type="ARBA" id="ARBA00022801"/>
    </source>
</evidence>
<evidence type="ECO:0000259" key="11">
    <source>
        <dbReference type="PROSITE" id="PS51910"/>
    </source>
</evidence>
<feature type="compositionally biased region" description="Basic and acidic residues" evidence="10">
    <location>
        <begin position="1393"/>
        <end position="1406"/>
    </location>
</feature>
<comment type="catalytic activity">
    <reaction evidence="1">
        <text>Random endo-hydrolysis of N-acetyl-beta-D-glucosaminide (1-&gt;4)-beta-linkages in chitin and chitodextrins.</text>
        <dbReference type="EC" id="3.2.1.14"/>
    </reaction>
</comment>
<comment type="similarity">
    <text evidence="2">Belongs to the glycosyl hydrolase 18 family. Chitinase class V subfamily.</text>
</comment>
<keyword evidence="7 9" id="KW-0326">Glycosidase</keyword>
<feature type="compositionally biased region" description="Basic residues" evidence="10">
    <location>
        <begin position="1407"/>
        <end position="1420"/>
    </location>
</feature>
<organism evidence="12 13">
    <name type="scientific">Aspergillus granulosus</name>
    <dbReference type="NCBI Taxonomy" id="176169"/>
    <lineage>
        <taxon>Eukaryota</taxon>
        <taxon>Fungi</taxon>
        <taxon>Dikarya</taxon>
        <taxon>Ascomycota</taxon>
        <taxon>Pezizomycotina</taxon>
        <taxon>Eurotiomycetes</taxon>
        <taxon>Eurotiomycetidae</taxon>
        <taxon>Eurotiales</taxon>
        <taxon>Aspergillaceae</taxon>
        <taxon>Aspergillus</taxon>
        <taxon>Aspergillus subgen. Nidulantes</taxon>
    </lineage>
</organism>
<dbReference type="Pfam" id="PF00704">
    <property type="entry name" value="Glyco_hydro_18"/>
    <property type="match status" value="1"/>
</dbReference>
<dbReference type="InterPro" id="IPR029070">
    <property type="entry name" value="Chitinase_insertion_sf"/>
</dbReference>
<dbReference type="Gene3D" id="3.10.50.10">
    <property type="match status" value="1"/>
</dbReference>
<accession>A0ABR4GSD7</accession>
<reference evidence="12 13" key="1">
    <citation type="submission" date="2024-07" db="EMBL/GenBank/DDBJ databases">
        <title>Section-level genome sequencing and comparative genomics of Aspergillus sections Usti and Cavernicolus.</title>
        <authorList>
            <consortium name="Lawrence Berkeley National Laboratory"/>
            <person name="Nybo J.L."/>
            <person name="Vesth T.C."/>
            <person name="Theobald S."/>
            <person name="Frisvad J.C."/>
            <person name="Larsen T.O."/>
            <person name="Kjaerboelling I."/>
            <person name="Rothschild-Mancinelli K."/>
            <person name="Lyhne E.K."/>
            <person name="Kogle M.E."/>
            <person name="Barry K."/>
            <person name="Clum A."/>
            <person name="Na H."/>
            <person name="Ledsgaard L."/>
            <person name="Lin J."/>
            <person name="Lipzen A."/>
            <person name="Kuo A."/>
            <person name="Riley R."/>
            <person name="Mondo S."/>
            <person name="Labutti K."/>
            <person name="Haridas S."/>
            <person name="Pangalinan J."/>
            <person name="Salamov A.A."/>
            <person name="Simmons B.A."/>
            <person name="Magnuson J.K."/>
            <person name="Chen J."/>
            <person name="Drula E."/>
            <person name="Henrissat B."/>
            <person name="Wiebenga A."/>
            <person name="Lubbers R.J."/>
            <person name="Gomes A.C."/>
            <person name="Makela M.R."/>
            <person name="Stajich J."/>
            <person name="Grigoriev I.V."/>
            <person name="Mortensen U.H."/>
            <person name="De Vries R.P."/>
            <person name="Baker S.E."/>
            <person name="Andersen M.R."/>
        </authorList>
    </citation>
    <scope>NUCLEOTIDE SEQUENCE [LARGE SCALE GENOMIC DNA]</scope>
    <source>
        <strain evidence="12 13">CBS 588.65</strain>
    </source>
</reference>
<keyword evidence="8" id="KW-0624">Polysaccharide degradation</keyword>
<proteinExistence type="inferred from homology"/>
<dbReference type="InterPro" id="IPR001579">
    <property type="entry name" value="Glyco_hydro_18_chit_AS"/>
</dbReference>
<sequence>MPWPSVANTAGAKNFCAETDDEDTTCRSNCGQPDRGNCGPVGNWRNRRIAYYETWAETRPCDKFRAEEIPIKTLTHVNIAFAGIKDSMLDIEDSVMVQRIVRLKGHNPSLQVFIAVGGWAFSDPGPTRTAWSDMAATKENCLLFINSLIWAFLDYNLDGVDLDWEYPVADDRGGRPEDFENYVALLREMREAFGQINPVWGITMAIPASYWYLQHFDVGQMQNYVDWFNLMSYDMRGKWDMENEWTGPYVFGHTNITEIERGVDLLRRNNVDLQKVSLGMGFYGRTFTLDNPGCTEPGCVFVEAGQKGECSGEDGILTFKVIQSSLHRLNGAYLFYEEESGVRYMVYDRTQWITYDDEESFAAKREMLDNGCYGGVMIRAIDQDTPDLQALSALLGDEFVKDNLIEGGELTDEEKEIIVDRISGMTGDDCYVAPGCDSGQPGSPGDGGRPRSASEVTISHVFPVAKAARGDTCGRGETQTFCCRKDAEVGTCGWAPKVNKEENKFAEPNYLHFDECLALKCPPTQFTAGRARIPERTGSYPPPCNDWSITSSHRLCCDPHIDTSLPFDLAKIFPNPIGEDVHHKYIDNYGNNDQDPNPPGETDVGDDPYGFIVLDGDEDALQRAFQQNYIFTHVNDGTDNPIQKRETLTRDDPNVLDWVFEHEETFHLIYCRAGKEDECGKIFVGGAADTIISLPRHIGSGPYARVVSMEAVDTAHLSAFHQRKRSVQDHNSTVYNLTIDYRFELIKREDSRVNIRIDYTNLVPYWDDLTGEESDAGTTNSKRAVPRHEKRWWGGYTDWLRKLTTVRASDQGKLSMSIRKNMLLYSKRASCDRNNVKMEAAIDVTLDAYFDMNARWAYYAQGSIVPLNIDAIYAYFELEPVASAVLEVQGTAEIQYTSNRLKIIDTLSYPGLAIKGIAAIGPTLDMYGQMEASARIAGTLTAGAKVTFPRYEMYFPQAPEAEEYQVWSEPRASDEERITGPQMEPILAASVNAYAHFDFHLTPEANLGIRVNSPVGSGGPLMDAQITGYVNNTLRFQVEGEAKGGLNTTASYHVYIKYLYNFGLGGRAVFKWLGEHTLEPLRLWREPREKILWEHHGAMSASKRSLPEGEENAEGSLPLNVSMRIGEDWLEQSGPGSLGKRNAADRIAALGTDLKDLFDCKDGGQCANGGCADDTCEWIPPSAETGALVRRQNGGGTTPNTACMSTIPAMMGYTEEETYAIGRQEKGPSSQLEEGTKGRTINKDLDWNWARNNKKLFTFYLFNSDTTLAPIMDQYQVFNHKLRTGQGDQDDWYYIAEDSAQIGRDPYFYHPVWQFADYKYVSLKLCNVVFENTAATTKMKRGEQPTAEEIFNIKGVIIDDDEDSVDIPLPLDVVEGLEENQAFGFGPQSLDEPSLKTPEEPADRHAAHVKSHIAGGHRHH</sequence>
<comment type="caution">
    <text evidence="12">The sequence shown here is derived from an EMBL/GenBank/DDBJ whole genome shotgun (WGS) entry which is preliminary data.</text>
</comment>
<feature type="region of interest" description="Disordered" evidence="10">
    <location>
        <begin position="587"/>
        <end position="606"/>
    </location>
</feature>
<evidence type="ECO:0000256" key="5">
    <source>
        <dbReference type="ARBA" id="ARBA00023024"/>
    </source>
</evidence>
<evidence type="ECO:0000256" key="9">
    <source>
        <dbReference type="RuleBase" id="RU000489"/>
    </source>
</evidence>
<evidence type="ECO:0000256" key="6">
    <source>
        <dbReference type="ARBA" id="ARBA00023277"/>
    </source>
</evidence>
<dbReference type="PROSITE" id="PS01095">
    <property type="entry name" value="GH18_1"/>
    <property type="match status" value="1"/>
</dbReference>
<evidence type="ECO:0000313" key="13">
    <source>
        <dbReference type="Proteomes" id="UP001610334"/>
    </source>
</evidence>
<dbReference type="InterPro" id="IPR017853">
    <property type="entry name" value="GH"/>
</dbReference>
<keyword evidence="5" id="KW-0146">Chitin degradation</keyword>
<dbReference type="Gene3D" id="3.20.20.80">
    <property type="entry name" value="Glycosidases"/>
    <property type="match status" value="1"/>
</dbReference>
<dbReference type="SUPFAM" id="SSF51445">
    <property type="entry name" value="(Trans)glycosidases"/>
    <property type="match status" value="1"/>
</dbReference>
<evidence type="ECO:0000313" key="12">
    <source>
        <dbReference type="EMBL" id="KAL2801985.1"/>
    </source>
</evidence>
<dbReference type="EC" id="3.2.1.14" evidence="3"/>
<evidence type="ECO:0000256" key="8">
    <source>
        <dbReference type="ARBA" id="ARBA00023326"/>
    </source>
</evidence>
<evidence type="ECO:0000256" key="3">
    <source>
        <dbReference type="ARBA" id="ARBA00012729"/>
    </source>
</evidence>
<evidence type="ECO:0000256" key="10">
    <source>
        <dbReference type="SAM" id="MobiDB-lite"/>
    </source>
</evidence>
<dbReference type="InterPro" id="IPR050314">
    <property type="entry name" value="Glycosyl_Hydrlase_18"/>
</dbReference>
<dbReference type="PROSITE" id="PS51910">
    <property type="entry name" value="GH18_2"/>
    <property type="match status" value="1"/>
</dbReference>
<protein>
    <recommendedName>
        <fullName evidence="3">chitinase</fullName>
        <ecNumber evidence="3">3.2.1.14</ecNumber>
    </recommendedName>
</protein>
<feature type="domain" description="GH18" evidence="11">
    <location>
        <begin position="46"/>
        <end position="398"/>
    </location>
</feature>
<dbReference type="PANTHER" id="PTHR11177:SF402">
    <property type="entry name" value="CHITINASE"/>
    <property type="match status" value="1"/>
</dbReference>